<dbReference type="Proteomes" id="UP000501690">
    <property type="component" value="Linkage Group LG2"/>
</dbReference>
<accession>A0A4D6L1U8</accession>
<keyword evidence="2" id="KW-1185">Reference proteome</keyword>
<proteinExistence type="predicted"/>
<name>A0A4D6L1U8_VIGUN</name>
<sequence length="55" mass="5917">MDTRKWTESVIGMEKPAILLDTGVPPGDVLLAARRCLDAGPSFACLTEGEKNGRE</sequence>
<organism evidence="1 2">
    <name type="scientific">Vigna unguiculata</name>
    <name type="common">Cowpea</name>
    <dbReference type="NCBI Taxonomy" id="3917"/>
    <lineage>
        <taxon>Eukaryota</taxon>
        <taxon>Viridiplantae</taxon>
        <taxon>Streptophyta</taxon>
        <taxon>Embryophyta</taxon>
        <taxon>Tracheophyta</taxon>
        <taxon>Spermatophyta</taxon>
        <taxon>Magnoliopsida</taxon>
        <taxon>eudicotyledons</taxon>
        <taxon>Gunneridae</taxon>
        <taxon>Pentapetalae</taxon>
        <taxon>rosids</taxon>
        <taxon>fabids</taxon>
        <taxon>Fabales</taxon>
        <taxon>Fabaceae</taxon>
        <taxon>Papilionoideae</taxon>
        <taxon>50 kb inversion clade</taxon>
        <taxon>NPAAA clade</taxon>
        <taxon>indigoferoid/millettioid clade</taxon>
        <taxon>Phaseoleae</taxon>
        <taxon>Vigna</taxon>
    </lineage>
</organism>
<dbReference type="AlphaFoldDB" id="A0A4D6L1U8"/>
<reference evidence="1 2" key="1">
    <citation type="submission" date="2019-04" db="EMBL/GenBank/DDBJ databases">
        <title>An improved genome assembly and genetic linkage map for asparagus bean, Vigna unguiculata ssp. sesquipedialis.</title>
        <authorList>
            <person name="Xia Q."/>
            <person name="Zhang R."/>
            <person name="Dong Y."/>
        </authorList>
    </citation>
    <scope>NUCLEOTIDE SEQUENCE [LARGE SCALE GENOMIC DNA]</scope>
    <source>
        <tissue evidence="1">Leaf</tissue>
    </source>
</reference>
<gene>
    <name evidence="1" type="ORF">DEO72_LG2g2836</name>
</gene>
<evidence type="ECO:0000313" key="2">
    <source>
        <dbReference type="Proteomes" id="UP000501690"/>
    </source>
</evidence>
<protein>
    <submittedName>
        <fullName evidence="1">Uncharacterized protein</fullName>
    </submittedName>
</protein>
<evidence type="ECO:0000313" key="1">
    <source>
        <dbReference type="EMBL" id="QCD82497.1"/>
    </source>
</evidence>
<dbReference type="EMBL" id="CP039346">
    <property type="protein sequence ID" value="QCD82497.1"/>
    <property type="molecule type" value="Genomic_DNA"/>
</dbReference>